<keyword evidence="3" id="KW-0862">Zinc</keyword>
<feature type="zinc finger region" description="dksA C4-type" evidence="4">
    <location>
        <begin position="89"/>
        <end position="113"/>
    </location>
</feature>
<reference evidence="6 7" key="1">
    <citation type="submission" date="2017-09" db="EMBL/GenBank/DDBJ databases">
        <title>Genomics of the genus Arcobacter.</title>
        <authorList>
            <person name="Perez-Cataluna A."/>
            <person name="Figueras M.J."/>
            <person name="Salas-Masso N."/>
        </authorList>
    </citation>
    <scope>NUCLEOTIDE SEQUENCE [LARGE SCALE GENOMIC DNA]</scope>
    <source>
        <strain evidence="6 7">F156-34</strain>
    </source>
</reference>
<dbReference type="InterPro" id="IPR020458">
    <property type="entry name" value="Znf_DskA_TraR_CS"/>
</dbReference>
<proteinExistence type="predicted"/>
<evidence type="ECO:0000256" key="2">
    <source>
        <dbReference type="ARBA" id="ARBA00022771"/>
    </source>
</evidence>
<keyword evidence="1" id="KW-0479">Metal-binding</keyword>
<evidence type="ECO:0000256" key="4">
    <source>
        <dbReference type="PROSITE-ProRule" id="PRU00510"/>
    </source>
</evidence>
<dbReference type="PANTHER" id="PTHR33823:SF4">
    <property type="entry name" value="GENERAL STRESS PROTEIN 16O"/>
    <property type="match status" value="1"/>
</dbReference>
<gene>
    <name evidence="6" type="ORF">CP965_09570</name>
</gene>
<dbReference type="Proteomes" id="UP000289718">
    <property type="component" value="Unassembled WGS sequence"/>
</dbReference>
<keyword evidence="7" id="KW-1185">Reference proteome</keyword>
<evidence type="ECO:0000313" key="7">
    <source>
        <dbReference type="Proteomes" id="UP000289718"/>
    </source>
</evidence>
<organism evidence="6 7">
    <name type="scientific">Halarcobacter mediterraneus</name>
    <dbReference type="NCBI Taxonomy" id="2023153"/>
    <lineage>
        <taxon>Bacteria</taxon>
        <taxon>Pseudomonadati</taxon>
        <taxon>Campylobacterota</taxon>
        <taxon>Epsilonproteobacteria</taxon>
        <taxon>Campylobacterales</taxon>
        <taxon>Arcobacteraceae</taxon>
        <taxon>Halarcobacter</taxon>
    </lineage>
</organism>
<dbReference type="PANTHER" id="PTHR33823">
    <property type="entry name" value="RNA POLYMERASE-BINDING TRANSCRIPTION FACTOR DKSA-RELATED"/>
    <property type="match status" value="1"/>
</dbReference>
<dbReference type="EMBL" id="NXIE01000003">
    <property type="protein sequence ID" value="RXK12812.1"/>
    <property type="molecule type" value="Genomic_DNA"/>
</dbReference>
<sequence>MGRELNKKQIEEIKELLLKNKAIIEGNLNNLSNEHVNLSEMDLNDEGDFAAASRDYSTDIHIKKQQLEELRLIDHALRKIYSGKFTGLCEMCDSEITMKRLRVKPHAMYCIDCRNYLENEKQIKKAV</sequence>
<dbReference type="GO" id="GO:0008270">
    <property type="term" value="F:zinc ion binding"/>
    <property type="evidence" value="ECO:0007669"/>
    <property type="project" value="UniProtKB-KW"/>
</dbReference>
<dbReference type="RefSeq" id="WP_129061867.1">
    <property type="nucleotide sequence ID" value="NZ_NXIE01000003.1"/>
</dbReference>
<dbReference type="SUPFAM" id="SSF57716">
    <property type="entry name" value="Glucocorticoid receptor-like (DNA-binding domain)"/>
    <property type="match status" value="1"/>
</dbReference>
<dbReference type="OrthoDB" id="9803742at2"/>
<keyword evidence="2" id="KW-0863">Zinc-finger</keyword>
<dbReference type="AlphaFoldDB" id="A0A4Q1AV89"/>
<feature type="domain" description="Zinc finger DksA/TraR C4-type" evidence="5">
    <location>
        <begin position="87"/>
        <end position="118"/>
    </location>
</feature>
<evidence type="ECO:0000259" key="5">
    <source>
        <dbReference type="Pfam" id="PF01258"/>
    </source>
</evidence>
<evidence type="ECO:0000313" key="6">
    <source>
        <dbReference type="EMBL" id="RXK12812.1"/>
    </source>
</evidence>
<dbReference type="Gene3D" id="1.20.120.910">
    <property type="entry name" value="DksA, coiled-coil domain"/>
    <property type="match status" value="1"/>
</dbReference>
<protein>
    <submittedName>
        <fullName evidence="6">Molecular chaperone DnaK suppressor DksA</fullName>
    </submittedName>
</protein>
<dbReference type="Pfam" id="PF01258">
    <property type="entry name" value="zf-dskA_traR"/>
    <property type="match status" value="1"/>
</dbReference>
<dbReference type="PROSITE" id="PS51128">
    <property type="entry name" value="ZF_DKSA_2"/>
    <property type="match status" value="1"/>
</dbReference>
<dbReference type="PROSITE" id="PS01102">
    <property type="entry name" value="ZF_DKSA_1"/>
    <property type="match status" value="1"/>
</dbReference>
<name>A0A4Q1AV89_9BACT</name>
<dbReference type="InterPro" id="IPR000962">
    <property type="entry name" value="Znf_DskA_TraR"/>
</dbReference>
<evidence type="ECO:0000256" key="1">
    <source>
        <dbReference type="ARBA" id="ARBA00022723"/>
    </source>
</evidence>
<accession>A0A4Q1AV89</accession>
<evidence type="ECO:0000256" key="3">
    <source>
        <dbReference type="ARBA" id="ARBA00022833"/>
    </source>
</evidence>
<dbReference type="InterPro" id="IPR037187">
    <property type="entry name" value="DnaK_N"/>
</dbReference>
<comment type="caution">
    <text evidence="6">The sequence shown here is derived from an EMBL/GenBank/DDBJ whole genome shotgun (WGS) entry which is preliminary data.</text>
</comment>
<dbReference type="SUPFAM" id="SSF109635">
    <property type="entry name" value="DnaK suppressor protein DksA, alpha-hairpin domain"/>
    <property type="match status" value="1"/>
</dbReference>
<dbReference type="NCBIfam" id="NF033459">
    <property type="entry name" value="DksA_like"/>
    <property type="match status" value="1"/>
</dbReference>